<dbReference type="EMBL" id="JAVYII010000004">
    <property type="protein sequence ID" value="MDT9593659.1"/>
    <property type="molecule type" value="Genomic_DNA"/>
</dbReference>
<evidence type="ECO:0000256" key="1">
    <source>
        <dbReference type="SAM" id="MobiDB-lite"/>
    </source>
</evidence>
<organism evidence="2 3">
    <name type="scientific">Nocardioides imazamoxiresistens</name>
    <dbReference type="NCBI Taxonomy" id="3231893"/>
    <lineage>
        <taxon>Bacteria</taxon>
        <taxon>Bacillati</taxon>
        <taxon>Actinomycetota</taxon>
        <taxon>Actinomycetes</taxon>
        <taxon>Propionibacteriales</taxon>
        <taxon>Nocardioidaceae</taxon>
        <taxon>Nocardioides</taxon>
    </lineage>
</organism>
<gene>
    <name evidence="2" type="ORF">RDV89_11315</name>
</gene>
<feature type="compositionally biased region" description="Pro residues" evidence="1">
    <location>
        <begin position="1"/>
        <end position="12"/>
    </location>
</feature>
<feature type="region of interest" description="Disordered" evidence="1">
    <location>
        <begin position="1"/>
        <end position="87"/>
    </location>
</feature>
<reference evidence="2 3" key="1">
    <citation type="submission" date="2023-08" db="EMBL/GenBank/DDBJ databases">
        <title>Nocardioides seae sp. nov., a bacterium isolated from a soil.</title>
        <authorList>
            <person name="Wang X."/>
        </authorList>
    </citation>
    <scope>NUCLEOTIDE SEQUENCE [LARGE SCALE GENOMIC DNA]</scope>
    <source>
        <strain evidence="2 3">YZH12</strain>
    </source>
</reference>
<evidence type="ECO:0000313" key="2">
    <source>
        <dbReference type="EMBL" id="MDT9593659.1"/>
    </source>
</evidence>
<dbReference type="RefSeq" id="WP_315733151.1">
    <property type="nucleotide sequence ID" value="NZ_JAVYII010000004.1"/>
</dbReference>
<accession>A0ABU3PWT0</accession>
<keyword evidence="3" id="KW-1185">Reference proteome</keyword>
<protein>
    <submittedName>
        <fullName evidence="2">Uncharacterized protein</fullName>
    </submittedName>
</protein>
<name>A0ABU3PWT0_9ACTN</name>
<proteinExistence type="predicted"/>
<comment type="caution">
    <text evidence="2">The sequence shown here is derived from an EMBL/GenBank/DDBJ whole genome shotgun (WGS) entry which is preliminary data.</text>
</comment>
<feature type="compositionally biased region" description="Acidic residues" evidence="1">
    <location>
        <begin position="44"/>
        <end position="56"/>
    </location>
</feature>
<dbReference type="Proteomes" id="UP001268542">
    <property type="component" value="Unassembled WGS sequence"/>
</dbReference>
<evidence type="ECO:0000313" key="3">
    <source>
        <dbReference type="Proteomes" id="UP001268542"/>
    </source>
</evidence>
<sequence length="87" mass="9174">MSSDPGPQPEPTIEPREPLPGGADALDDEEKYGATADVPTVPDPDPEANPAEEEIPDVLKQRTDEDEEPDADAEKAEDVNGGVEPPA</sequence>